<evidence type="ECO:0000313" key="2">
    <source>
        <dbReference type="Proteomes" id="UP000014585"/>
    </source>
</evidence>
<proteinExistence type="predicted"/>
<dbReference type="RefSeq" id="WP_016538266.1">
    <property type="nucleotide sequence ID" value="NZ_KE161030.1"/>
</dbReference>
<evidence type="ECO:0000313" key="1">
    <source>
        <dbReference type="EMBL" id="EPF13863.1"/>
    </source>
</evidence>
<dbReference type="OrthoDB" id="6555979at2"/>
<dbReference type="Proteomes" id="UP000014585">
    <property type="component" value="Unassembled WGS sequence"/>
</dbReference>
<gene>
    <name evidence="1" type="ORF">HMPREF0201_04056</name>
</gene>
<comment type="caution">
    <text evidence="1">The sequence shown here is derived from an EMBL/GenBank/DDBJ whole genome shotgun (WGS) entry which is preliminary data.</text>
</comment>
<dbReference type="PATRIC" id="fig|566551.4.peg.3702"/>
<sequence length="87" mass="9942">MAEMMLESVANYVKKIAEDHDVTPGRDDISRMAVAITGLADDIVELDDVEQLLVNLRRRGVLTKAEIIEIQGRYFSEQRHFRKIINA</sequence>
<dbReference type="HOGENOM" id="CLU_187676_0_0_6"/>
<protein>
    <submittedName>
        <fullName evidence="1">Uncharacterized protein</fullName>
    </submittedName>
</protein>
<organism evidence="1 2">
    <name type="scientific">Cedecea davisae DSM 4568</name>
    <dbReference type="NCBI Taxonomy" id="566551"/>
    <lineage>
        <taxon>Bacteria</taxon>
        <taxon>Pseudomonadati</taxon>
        <taxon>Pseudomonadota</taxon>
        <taxon>Gammaproteobacteria</taxon>
        <taxon>Enterobacterales</taxon>
        <taxon>Enterobacteriaceae</taxon>
        <taxon>Cedecea</taxon>
    </lineage>
</organism>
<dbReference type="AlphaFoldDB" id="S3IJ28"/>
<reference evidence="1 2" key="1">
    <citation type="submission" date="2013-04" db="EMBL/GenBank/DDBJ databases">
        <authorList>
            <person name="Weinstock G."/>
            <person name="Sodergren E."/>
            <person name="Lobos E.A."/>
            <person name="Fulton L."/>
            <person name="Fulton R."/>
            <person name="Courtney L."/>
            <person name="Fronick C."/>
            <person name="O'Laughlin M."/>
            <person name="Godfrey J."/>
            <person name="Wilson R.M."/>
            <person name="Miner T."/>
            <person name="Farmer C."/>
            <person name="Delehaunty K."/>
            <person name="Cordes M."/>
            <person name="Minx P."/>
            <person name="Tomlinson C."/>
            <person name="Chen J."/>
            <person name="Wollam A."/>
            <person name="Pepin K.H."/>
            <person name="Palsikar V.B."/>
            <person name="Zhang X."/>
            <person name="Suruliraj S."/>
            <person name="Perna N.T."/>
            <person name="Plunkett G."/>
            <person name="Warren W."/>
            <person name="Mitreva M."/>
            <person name="Mardis E.R."/>
            <person name="Wilson R.K."/>
        </authorList>
    </citation>
    <scope>NUCLEOTIDE SEQUENCE [LARGE SCALE GENOMIC DNA]</scope>
    <source>
        <strain evidence="1 2">DSM 4568</strain>
    </source>
</reference>
<name>S3IJ28_9ENTR</name>
<dbReference type="EMBL" id="ATDT01000033">
    <property type="protein sequence ID" value="EPF13863.1"/>
    <property type="molecule type" value="Genomic_DNA"/>
</dbReference>
<accession>S3IJ28</accession>
<dbReference type="STRING" id="566551.HMPREF0201_04056"/>